<reference evidence="6" key="1">
    <citation type="journal article" date="2009" name="Science">
        <title>The B73 maize genome: complexity, diversity, and dynamics.</title>
        <authorList>
            <person name="Schnable P.S."/>
            <person name="Ware D."/>
            <person name="Fulton R.S."/>
            <person name="Stein J.C."/>
            <person name="Wei F."/>
            <person name="Pasternak S."/>
            <person name="Liang C."/>
            <person name="Zhang J."/>
            <person name="Fulton L."/>
            <person name="Graves T.A."/>
            <person name="Minx P."/>
            <person name="Reily A.D."/>
            <person name="Courtney L."/>
            <person name="Kruchowski S.S."/>
            <person name="Tomlinson C."/>
            <person name="Strong C."/>
            <person name="Delehaunty K."/>
            <person name="Fronick C."/>
            <person name="Courtney B."/>
            <person name="Rock S.M."/>
            <person name="Belter E."/>
            <person name="Du F."/>
            <person name="Kim K."/>
            <person name="Abbott R.M."/>
            <person name="Cotton M."/>
            <person name="Levy A."/>
            <person name="Marchetto P."/>
            <person name="Ochoa K."/>
            <person name="Jackson S.M."/>
            <person name="Gillam B."/>
            <person name="Chen W."/>
            <person name="Yan L."/>
            <person name="Higginbotham J."/>
            <person name="Cardenas M."/>
            <person name="Waligorski J."/>
            <person name="Applebaum E."/>
            <person name="Phelps L."/>
            <person name="Falcone J."/>
            <person name="Kanchi K."/>
            <person name="Thane T."/>
            <person name="Scimone A."/>
            <person name="Thane N."/>
            <person name="Henke J."/>
            <person name="Wang T."/>
            <person name="Ruppert J."/>
            <person name="Shah N."/>
            <person name="Rotter K."/>
            <person name="Hodges J."/>
            <person name="Ingenthron E."/>
            <person name="Cordes M."/>
            <person name="Kohlberg S."/>
            <person name="Sgro J."/>
            <person name="Delgado B."/>
            <person name="Mead K."/>
            <person name="Chinwalla A."/>
            <person name="Leonard S."/>
            <person name="Crouse K."/>
            <person name="Collura K."/>
            <person name="Kudrna D."/>
            <person name="Currie J."/>
            <person name="He R."/>
            <person name="Angelova A."/>
            <person name="Rajasekar S."/>
            <person name="Mueller T."/>
            <person name="Lomeli R."/>
            <person name="Scara G."/>
            <person name="Ko A."/>
            <person name="Delaney K."/>
            <person name="Wissotski M."/>
            <person name="Lopez G."/>
            <person name="Campos D."/>
            <person name="Braidotti M."/>
            <person name="Ashley E."/>
            <person name="Golser W."/>
            <person name="Kim H."/>
            <person name="Lee S."/>
            <person name="Lin J."/>
            <person name="Dujmic Z."/>
            <person name="Kim W."/>
            <person name="Talag J."/>
            <person name="Zuccolo A."/>
            <person name="Fan C."/>
            <person name="Sebastian A."/>
            <person name="Kramer M."/>
            <person name="Spiegel L."/>
            <person name="Nascimento L."/>
            <person name="Zutavern T."/>
            <person name="Miller B."/>
            <person name="Ambroise C."/>
            <person name="Muller S."/>
            <person name="Spooner W."/>
            <person name="Narechania A."/>
            <person name="Ren L."/>
            <person name="Wei S."/>
            <person name="Kumari S."/>
            <person name="Faga B."/>
            <person name="Levy M.J."/>
            <person name="McMahan L."/>
            <person name="Van Buren P."/>
            <person name="Vaughn M.W."/>
            <person name="Ying K."/>
            <person name="Yeh C.-T."/>
            <person name="Emrich S.J."/>
            <person name="Jia Y."/>
            <person name="Kalyanaraman A."/>
            <person name="Hsia A.-P."/>
            <person name="Barbazuk W.B."/>
            <person name="Baucom R.S."/>
            <person name="Brutnell T.P."/>
            <person name="Carpita N.C."/>
            <person name="Chaparro C."/>
            <person name="Chia J.-M."/>
            <person name="Deragon J.-M."/>
            <person name="Estill J.C."/>
            <person name="Fu Y."/>
            <person name="Jeddeloh J.A."/>
            <person name="Han Y."/>
            <person name="Lee H."/>
            <person name="Li P."/>
            <person name="Lisch D.R."/>
            <person name="Liu S."/>
            <person name="Liu Z."/>
            <person name="Nagel D.H."/>
            <person name="McCann M.C."/>
            <person name="SanMiguel P."/>
            <person name="Myers A.M."/>
            <person name="Nettleton D."/>
            <person name="Nguyen J."/>
            <person name="Penning B.W."/>
            <person name="Ponnala L."/>
            <person name="Schneider K.L."/>
            <person name="Schwartz D.C."/>
            <person name="Sharma A."/>
            <person name="Soderlund C."/>
            <person name="Springer N.M."/>
            <person name="Sun Q."/>
            <person name="Wang H."/>
            <person name="Waterman M."/>
            <person name="Westerman R."/>
            <person name="Wolfgruber T.K."/>
            <person name="Yang L."/>
            <person name="Yu Y."/>
            <person name="Zhang L."/>
            <person name="Zhou S."/>
            <person name="Zhu Q."/>
            <person name="Bennetzen J.L."/>
            <person name="Dawe R.K."/>
            <person name="Jiang J."/>
            <person name="Jiang N."/>
            <person name="Presting G.G."/>
            <person name="Wessler S.R."/>
            <person name="Aluru S."/>
            <person name="Martienssen R.A."/>
            <person name="Clifton S.W."/>
            <person name="McCombie W.R."/>
            <person name="Wing R.A."/>
            <person name="Wilson R.K."/>
        </authorList>
    </citation>
    <scope>NUCLEOTIDE SEQUENCE [LARGE SCALE GENOMIC DNA]</scope>
    <source>
        <strain evidence="6">cv. B73</strain>
    </source>
</reference>
<dbReference type="InterPro" id="IPR017853">
    <property type="entry name" value="GH"/>
</dbReference>
<comment type="catalytic activity">
    <reaction evidence="4">
        <text>Hydrolysis of (1-&gt;4)-alpha-D-glucosidic linkages in polysaccharides so as to remove successive maltose units from the non-reducing ends of the chains.</text>
        <dbReference type="EC" id="3.2.1.2"/>
    </reaction>
</comment>
<reference evidence="5" key="3">
    <citation type="submission" date="2021-05" db="UniProtKB">
        <authorList>
            <consortium name="EnsemblPlants"/>
        </authorList>
    </citation>
    <scope>IDENTIFICATION</scope>
    <source>
        <strain evidence="5">cv. B73</strain>
    </source>
</reference>
<keyword evidence="4" id="KW-0378">Hydrolase</keyword>
<proteinExistence type="inferred from homology"/>
<protein>
    <recommendedName>
        <fullName evidence="4">Beta-amylase</fullName>
        <ecNumber evidence="4">3.2.1.2</ecNumber>
    </recommendedName>
</protein>
<dbReference type="Proteomes" id="UP000007305">
    <property type="component" value="Chromosome 8"/>
</dbReference>
<keyword evidence="4" id="KW-0326">Glycosidase</keyword>
<dbReference type="EnsemblPlants" id="Zm00001eb347690_T001">
    <property type="protein sequence ID" value="Zm00001eb347690_P001"/>
    <property type="gene ID" value="Zm00001eb347690"/>
</dbReference>
<dbReference type="SMR" id="A0A804QPW6"/>
<dbReference type="GO" id="GO:0000272">
    <property type="term" value="P:polysaccharide catabolic process"/>
    <property type="evidence" value="ECO:0007669"/>
    <property type="project" value="UniProtKB-KW"/>
</dbReference>
<name>A0A804QPW6_MAIZE</name>
<keyword evidence="3 4" id="KW-0624">Polysaccharide degradation</keyword>
<evidence type="ECO:0000256" key="1">
    <source>
        <dbReference type="ARBA" id="ARBA00005652"/>
    </source>
</evidence>
<dbReference type="GO" id="GO:0016161">
    <property type="term" value="F:beta-amylase activity"/>
    <property type="evidence" value="ECO:0007669"/>
    <property type="project" value="UniProtKB-EC"/>
</dbReference>
<evidence type="ECO:0000256" key="3">
    <source>
        <dbReference type="ARBA" id="ARBA00023326"/>
    </source>
</evidence>
<keyword evidence="2 4" id="KW-0119">Carbohydrate metabolism</keyword>
<reference evidence="5" key="2">
    <citation type="submission" date="2019-07" db="EMBL/GenBank/DDBJ databases">
        <authorList>
            <person name="Seetharam A."/>
            <person name="Woodhouse M."/>
            <person name="Cannon E."/>
        </authorList>
    </citation>
    <scope>NUCLEOTIDE SEQUENCE [LARGE SCALE GENOMIC DNA]</scope>
    <source>
        <strain evidence="5">cv. B73</strain>
    </source>
</reference>
<evidence type="ECO:0000256" key="4">
    <source>
        <dbReference type="RuleBase" id="RU000509"/>
    </source>
</evidence>
<dbReference type="Gene3D" id="3.20.20.80">
    <property type="entry name" value="Glycosidases"/>
    <property type="match status" value="1"/>
</dbReference>
<dbReference type="InterPro" id="IPR001554">
    <property type="entry name" value="Glyco_hydro_14"/>
</dbReference>
<dbReference type="Pfam" id="PF01373">
    <property type="entry name" value="Glyco_hydro_14"/>
    <property type="match status" value="1"/>
</dbReference>
<dbReference type="SUPFAM" id="SSF51445">
    <property type="entry name" value="(Trans)glycosidases"/>
    <property type="match status" value="1"/>
</dbReference>
<dbReference type="PANTHER" id="PTHR31352">
    <property type="entry name" value="BETA-AMYLASE 1, CHLOROPLASTIC"/>
    <property type="match status" value="1"/>
</dbReference>
<keyword evidence="6" id="KW-1185">Reference proteome</keyword>
<evidence type="ECO:0000256" key="2">
    <source>
        <dbReference type="ARBA" id="ARBA00023277"/>
    </source>
</evidence>
<dbReference type="PANTHER" id="PTHR31352:SF54">
    <property type="entry name" value="BETA-AMYLASE 2, CHLOROPLASTIC"/>
    <property type="match status" value="1"/>
</dbReference>
<comment type="similarity">
    <text evidence="1 4">Belongs to the glycosyl hydrolase 14 family.</text>
</comment>
<sequence>MMALNLSHQTGAAVAAAPAAPRTAVVAAAATAPRSAIVAAAATVAPPPASAPTPAPALQLQTKTVDPAAAQAPLACQALVEATPEAEHADVAAELRSRAGVPVFVMMPLDTVRKDDNSLNRRKAVEASLAALKSTRVEGIMVDVWWGIAEADGPGQFNFNGYMELMEMARKTGLKVQAVMSFNQCGGNVDDSVTYVFSTFSSSSSSLPLALSD</sequence>
<evidence type="ECO:0000313" key="5">
    <source>
        <dbReference type="EnsemblPlants" id="Zm00001eb347690_P001"/>
    </source>
</evidence>
<dbReference type="EC" id="3.2.1.2" evidence="4"/>
<accession>A0A804QPW6</accession>
<dbReference type="AlphaFoldDB" id="A0A804QPW6"/>
<organism evidence="5 6">
    <name type="scientific">Zea mays</name>
    <name type="common">Maize</name>
    <dbReference type="NCBI Taxonomy" id="4577"/>
    <lineage>
        <taxon>Eukaryota</taxon>
        <taxon>Viridiplantae</taxon>
        <taxon>Streptophyta</taxon>
        <taxon>Embryophyta</taxon>
        <taxon>Tracheophyta</taxon>
        <taxon>Spermatophyta</taxon>
        <taxon>Magnoliopsida</taxon>
        <taxon>Liliopsida</taxon>
        <taxon>Poales</taxon>
        <taxon>Poaceae</taxon>
        <taxon>PACMAD clade</taxon>
        <taxon>Panicoideae</taxon>
        <taxon>Andropogonodae</taxon>
        <taxon>Andropogoneae</taxon>
        <taxon>Tripsacinae</taxon>
        <taxon>Zea</taxon>
    </lineage>
</organism>
<dbReference type="PRINTS" id="PR00750">
    <property type="entry name" value="BETAAMYLASE"/>
</dbReference>
<dbReference type="InParanoid" id="A0A804QPW6"/>
<dbReference type="Gramene" id="Zm00001eb347690_T001">
    <property type="protein sequence ID" value="Zm00001eb347690_P001"/>
    <property type="gene ID" value="Zm00001eb347690"/>
</dbReference>
<evidence type="ECO:0000313" key="6">
    <source>
        <dbReference type="Proteomes" id="UP000007305"/>
    </source>
</evidence>